<feature type="region of interest" description="Disordered" evidence="1">
    <location>
        <begin position="52"/>
        <end position="71"/>
    </location>
</feature>
<protein>
    <submittedName>
        <fullName evidence="2">Uncharacterized protein</fullName>
    </submittedName>
</protein>
<reference evidence="3" key="1">
    <citation type="submission" date="2015-07" db="EMBL/GenBank/DDBJ databases">
        <title>Genome sequencing of Sunxiuqinia dokdonensis strain SK.</title>
        <authorList>
            <person name="Ahn S."/>
            <person name="Kim B.-C."/>
        </authorList>
    </citation>
    <scope>NUCLEOTIDE SEQUENCE [LARGE SCALE GENOMIC DNA]</scope>
    <source>
        <strain evidence="3">SK</strain>
    </source>
</reference>
<evidence type="ECO:0000313" key="2">
    <source>
        <dbReference type="EMBL" id="KOH45887.1"/>
    </source>
</evidence>
<sequence>MKIKTGINLTISITGGVPVNKKTNKPMKADIKNPIRNQEQKRSTTITIPHLVGTSSPTALTKKETTERRKRTTTIIIPKKKKM</sequence>
<comment type="caution">
    <text evidence="2">The sequence shown here is derived from an EMBL/GenBank/DDBJ whole genome shotgun (WGS) entry which is preliminary data.</text>
</comment>
<dbReference type="STRING" id="1409788.NC99_13190"/>
<dbReference type="AlphaFoldDB" id="A0A0L8VCG3"/>
<proteinExistence type="predicted"/>
<dbReference type="RefSeq" id="WP_239684418.1">
    <property type="nucleotide sequence ID" value="NZ_LGIA01000062.1"/>
</dbReference>
<evidence type="ECO:0000313" key="3">
    <source>
        <dbReference type="Proteomes" id="UP000036958"/>
    </source>
</evidence>
<dbReference type="Proteomes" id="UP000036958">
    <property type="component" value="Unassembled WGS sequence"/>
</dbReference>
<keyword evidence="3" id="KW-1185">Reference proteome</keyword>
<evidence type="ECO:0000256" key="1">
    <source>
        <dbReference type="SAM" id="MobiDB-lite"/>
    </source>
</evidence>
<accession>A0A0L8VCG3</accession>
<dbReference type="EMBL" id="LGIA01000062">
    <property type="protein sequence ID" value="KOH45887.1"/>
    <property type="molecule type" value="Genomic_DNA"/>
</dbReference>
<gene>
    <name evidence="2" type="ORF">NC99_13190</name>
</gene>
<name>A0A0L8VCG3_9BACT</name>
<organism evidence="2 3">
    <name type="scientific">Sunxiuqinia dokdonensis</name>
    <dbReference type="NCBI Taxonomy" id="1409788"/>
    <lineage>
        <taxon>Bacteria</taxon>
        <taxon>Pseudomonadati</taxon>
        <taxon>Bacteroidota</taxon>
        <taxon>Bacteroidia</taxon>
        <taxon>Marinilabiliales</taxon>
        <taxon>Prolixibacteraceae</taxon>
        <taxon>Sunxiuqinia</taxon>
    </lineage>
</organism>